<dbReference type="Pfam" id="PF08268">
    <property type="entry name" value="FBA_3"/>
    <property type="match status" value="1"/>
</dbReference>
<accession>A0A6A1UT40</accession>
<dbReference type="PANTHER" id="PTHR31672:SF13">
    <property type="entry name" value="F-BOX PROTEIN CPR30-LIKE"/>
    <property type="match status" value="1"/>
</dbReference>
<sequence length="403" mass="46454">MMLQEERPEKGMMRTKDLPEDLIVEILLRMRVKPLVRFRCVSKRWLSLISSGHFAKSHLKLASEQTQRLLLSTDLGLRTLDIDAPFGDGDAVRELDFPFKQTGFRVNILASCNGLVCMSVFDDKDFYIWNPLTGDHRRLPYPGFSTDCECIWSHGFGYDSLTDDYKLLLMADRPGVPIPECLVFSLKRNCWKRIQDPVNPDGLDESAGILSNGALHWSVEYLQLELKISAFDLAEEKFHEMPKPRKYDAESNKELYLDSLDNIGGRLCFVCRRRTHVELVVMMEYGVLESWATLFRVERFPAMPAYFMRPLCFSRSNELVAEYYCTEFHFKSSVSWSKQCGMGRALMRINPEGEISEGFMFYSKQFRCEPAVKWKLEPEAFVFVESSLSPNGYHADVGQTPSQ</sequence>
<organism evidence="2 3">
    <name type="scientific">Morella rubra</name>
    <name type="common">Chinese bayberry</name>
    <dbReference type="NCBI Taxonomy" id="262757"/>
    <lineage>
        <taxon>Eukaryota</taxon>
        <taxon>Viridiplantae</taxon>
        <taxon>Streptophyta</taxon>
        <taxon>Embryophyta</taxon>
        <taxon>Tracheophyta</taxon>
        <taxon>Spermatophyta</taxon>
        <taxon>Magnoliopsida</taxon>
        <taxon>eudicotyledons</taxon>
        <taxon>Gunneridae</taxon>
        <taxon>Pentapetalae</taxon>
        <taxon>rosids</taxon>
        <taxon>fabids</taxon>
        <taxon>Fagales</taxon>
        <taxon>Myricaceae</taxon>
        <taxon>Morella</taxon>
    </lineage>
</organism>
<dbReference type="AlphaFoldDB" id="A0A6A1UT40"/>
<dbReference type="PANTHER" id="PTHR31672">
    <property type="entry name" value="BNACNNG10540D PROTEIN"/>
    <property type="match status" value="1"/>
</dbReference>
<gene>
    <name evidence="2" type="ORF">CJ030_MR8G001762</name>
</gene>
<reference evidence="2 3" key="1">
    <citation type="journal article" date="2019" name="Plant Biotechnol. J.">
        <title>The red bayberry genome and genetic basis of sex determination.</title>
        <authorList>
            <person name="Jia H.M."/>
            <person name="Jia H.J."/>
            <person name="Cai Q.L."/>
            <person name="Wang Y."/>
            <person name="Zhao H.B."/>
            <person name="Yang W.F."/>
            <person name="Wang G.Y."/>
            <person name="Li Y.H."/>
            <person name="Zhan D.L."/>
            <person name="Shen Y.T."/>
            <person name="Niu Q.F."/>
            <person name="Chang L."/>
            <person name="Qiu J."/>
            <person name="Zhao L."/>
            <person name="Xie H.B."/>
            <person name="Fu W.Y."/>
            <person name="Jin J."/>
            <person name="Li X.W."/>
            <person name="Jiao Y."/>
            <person name="Zhou C.C."/>
            <person name="Tu T."/>
            <person name="Chai C.Y."/>
            <person name="Gao J.L."/>
            <person name="Fan L.J."/>
            <person name="van de Weg E."/>
            <person name="Wang J.Y."/>
            <person name="Gao Z.S."/>
        </authorList>
    </citation>
    <scope>NUCLEOTIDE SEQUENCE [LARGE SCALE GENOMIC DNA]</scope>
    <source>
        <tissue evidence="2">Leaves</tissue>
    </source>
</reference>
<dbReference type="InterPro" id="IPR001810">
    <property type="entry name" value="F-box_dom"/>
</dbReference>
<dbReference type="Proteomes" id="UP000516437">
    <property type="component" value="Chromosome 8"/>
</dbReference>
<dbReference type="CDD" id="cd22157">
    <property type="entry name" value="F-box_AtFBW1-like"/>
    <property type="match status" value="1"/>
</dbReference>
<feature type="domain" description="F-box" evidence="1">
    <location>
        <begin position="12"/>
        <end position="58"/>
    </location>
</feature>
<dbReference type="InterPro" id="IPR036047">
    <property type="entry name" value="F-box-like_dom_sf"/>
</dbReference>
<dbReference type="SUPFAM" id="SSF50965">
    <property type="entry name" value="Galactose oxidase, central domain"/>
    <property type="match status" value="1"/>
</dbReference>
<protein>
    <recommendedName>
        <fullName evidence="1">F-box domain-containing protein</fullName>
    </recommendedName>
</protein>
<dbReference type="SMART" id="SM00256">
    <property type="entry name" value="FBOX"/>
    <property type="match status" value="1"/>
</dbReference>
<dbReference type="InterPro" id="IPR011043">
    <property type="entry name" value="Gal_Oxase/kelch_b-propeller"/>
</dbReference>
<keyword evidence="3" id="KW-1185">Reference proteome</keyword>
<evidence type="ECO:0000259" key="1">
    <source>
        <dbReference type="PROSITE" id="PS50181"/>
    </source>
</evidence>
<dbReference type="PROSITE" id="PS50181">
    <property type="entry name" value="FBOX"/>
    <property type="match status" value="1"/>
</dbReference>
<dbReference type="OrthoDB" id="591557at2759"/>
<proteinExistence type="predicted"/>
<dbReference type="Pfam" id="PF00646">
    <property type="entry name" value="F-box"/>
    <property type="match status" value="1"/>
</dbReference>
<dbReference type="InterPro" id="IPR050796">
    <property type="entry name" value="SCF_F-box_component"/>
</dbReference>
<comment type="caution">
    <text evidence="2">The sequence shown here is derived from an EMBL/GenBank/DDBJ whole genome shotgun (WGS) entry which is preliminary data.</text>
</comment>
<dbReference type="SUPFAM" id="SSF81383">
    <property type="entry name" value="F-box domain"/>
    <property type="match status" value="1"/>
</dbReference>
<dbReference type="NCBIfam" id="TIGR01640">
    <property type="entry name" value="F_box_assoc_1"/>
    <property type="match status" value="1"/>
</dbReference>
<dbReference type="EMBL" id="RXIC02000026">
    <property type="protein sequence ID" value="KAB1202210.1"/>
    <property type="molecule type" value="Genomic_DNA"/>
</dbReference>
<evidence type="ECO:0000313" key="3">
    <source>
        <dbReference type="Proteomes" id="UP000516437"/>
    </source>
</evidence>
<dbReference type="Gene3D" id="1.20.1280.50">
    <property type="match status" value="1"/>
</dbReference>
<dbReference type="InterPro" id="IPR013187">
    <property type="entry name" value="F-box-assoc_dom_typ3"/>
</dbReference>
<dbReference type="InterPro" id="IPR017451">
    <property type="entry name" value="F-box-assoc_interact_dom"/>
</dbReference>
<evidence type="ECO:0000313" key="2">
    <source>
        <dbReference type="EMBL" id="KAB1202210.1"/>
    </source>
</evidence>
<name>A0A6A1UT40_9ROSI</name>